<gene>
    <name evidence="1" type="ORF">SKL01_17600</name>
</gene>
<dbReference type="RefSeq" id="WP_103295451.1">
    <property type="nucleotide sequence ID" value="NZ_BKAQ01000014.1"/>
</dbReference>
<name>A0ABQ0XMD0_9STAP</name>
<sequence length="78" mass="9303">MYKGIDYNAMVERAKQLKHTTVQVTDLMSAEEKEIWNNMHEVRKSSLRLAFVLLLIKLDLDRQIVYSVYLNDDRIFIK</sequence>
<protein>
    <submittedName>
        <fullName evidence="1">Uncharacterized protein</fullName>
    </submittedName>
</protein>
<dbReference type="EMBL" id="BKAQ01000014">
    <property type="protein sequence ID" value="GEP82582.1"/>
    <property type="molecule type" value="Genomic_DNA"/>
</dbReference>
<dbReference type="Proteomes" id="UP000321040">
    <property type="component" value="Unassembled WGS sequence"/>
</dbReference>
<evidence type="ECO:0000313" key="2">
    <source>
        <dbReference type="Proteomes" id="UP000321040"/>
    </source>
</evidence>
<comment type="caution">
    <text evidence="1">The sequence shown here is derived from an EMBL/GenBank/DDBJ whole genome shotgun (WGS) entry which is preliminary data.</text>
</comment>
<proteinExistence type="predicted"/>
<accession>A0ABQ0XMD0</accession>
<keyword evidence="2" id="KW-1185">Reference proteome</keyword>
<dbReference type="GeneID" id="69905009"/>
<evidence type="ECO:0000313" key="1">
    <source>
        <dbReference type="EMBL" id="GEP82582.1"/>
    </source>
</evidence>
<reference evidence="1 2" key="1">
    <citation type="submission" date="2019-07" db="EMBL/GenBank/DDBJ databases">
        <title>Whole genome shotgun sequence of Staphylococcus kloosii NBRC 109624.</title>
        <authorList>
            <person name="Hosoyama A."/>
            <person name="Uohara A."/>
            <person name="Ohji S."/>
            <person name="Ichikawa N."/>
        </authorList>
    </citation>
    <scope>NUCLEOTIDE SEQUENCE [LARGE SCALE GENOMIC DNA]</scope>
    <source>
        <strain evidence="1 2">NBRC 109624</strain>
    </source>
</reference>
<organism evidence="1 2">
    <name type="scientific">Staphylococcus kloosii</name>
    <dbReference type="NCBI Taxonomy" id="29384"/>
    <lineage>
        <taxon>Bacteria</taxon>
        <taxon>Bacillati</taxon>
        <taxon>Bacillota</taxon>
        <taxon>Bacilli</taxon>
        <taxon>Bacillales</taxon>
        <taxon>Staphylococcaceae</taxon>
        <taxon>Staphylococcus</taxon>
    </lineage>
</organism>